<gene>
    <name evidence="3" type="ORF">QBC33DRAFT_553540</name>
</gene>
<dbReference type="InterPro" id="IPR002575">
    <property type="entry name" value="Aminoglycoside_PTrfase"/>
</dbReference>
<feature type="region of interest" description="Disordered" evidence="1">
    <location>
        <begin position="1"/>
        <end position="22"/>
    </location>
</feature>
<sequence>MRYSKKKNRQPTGRKSEPVAPDDRTFLFCVEPSELPEPLPSLEVIENSPANEVLQEDTGSRCVCIDDTYVVKYGDYVFPIEGENLRYIRENTDVLLPKLFAVYQRPGKYNRLVTYVVMEYIPGDSLENLWPTLDDSKKDSIASELRRNFDTLRGLPCPSPGSFCSLRGEKLYDGTFYGYDDSRGPLRTENDLVQAILDAYECYAPSSIRYRAKFYRRVLPEVLRGNDTPVFTHNSLRQKNIIIREDGTAVLLGWGESGWYPSYWEYATAMVKHEAESRGWEDDGWHLFLGKILEEFPNQYVWMSRLHYERFEL</sequence>
<reference evidence="3" key="1">
    <citation type="submission" date="2023-06" db="EMBL/GenBank/DDBJ databases">
        <title>Genome-scale phylogeny and comparative genomics of the fungal order Sordariales.</title>
        <authorList>
            <consortium name="Lawrence Berkeley National Laboratory"/>
            <person name="Hensen N."/>
            <person name="Bonometti L."/>
            <person name="Westerberg I."/>
            <person name="Brannstrom I.O."/>
            <person name="Guillou S."/>
            <person name="Cros-Aarteil S."/>
            <person name="Calhoun S."/>
            <person name="Haridas S."/>
            <person name="Kuo A."/>
            <person name="Mondo S."/>
            <person name="Pangilinan J."/>
            <person name="Riley R."/>
            <person name="Labutti K."/>
            <person name="Andreopoulos B."/>
            <person name="Lipzen A."/>
            <person name="Chen C."/>
            <person name="Yanf M."/>
            <person name="Daum C."/>
            <person name="Ng V."/>
            <person name="Clum A."/>
            <person name="Steindorff A."/>
            <person name="Ohm R."/>
            <person name="Martin F."/>
            <person name="Silar P."/>
            <person name="Natvig D."/>
            <person name="Lalanne C."/>
            <person name="Gautier V."/>
            <person name="Ament-Velasquez S.L."/>
            <person name="Kruys A."/>
            <person name="Hutchinson M.I."/>
            <person name="Powell A.J."/>
            <person name="Barry K."/>
            <person name="Miller A.N."/>
            <person name="Grigoriev I.V."/>
            <person name="Debuchy R."/>
            <person name="Gladieux P."/>
            <person name="Thoren M.H."/>
            <person name="Johannesson H."/>
        </authorList>
    </citation>
    <scope>NUCLEOTIDE SEQUENCE</scope>
    <source>
        <strain evidence="3">8032-3</strain>
    </source>
</reference>
<feature type="domain" description="Aminoglycoside phosphotransferase" evidence="2">
    <location>
        <begin position="81"/>
        <end position="277"/>
    </location>
</feature>
<dbReference type="PANTHER" id="PTHR21310:SF48">
    <property type="entry name" value="AMINOGLYCOSIDE PHOSPHOTRANSFERASE DOMAIN-CONTAINING PROTEIN"/>
    <property type="match status" value="1"/>
</dbReference>
<dbReference type="RefSeq" id="XP_060277827.1">
    <property type="nucleotide sequence ID" value="XM_060429422.1"/>
</dbReference>
<dbReference type="Proteomes" id="UP001244011">
    <property type="component" value="Unassembled WGS sequence"/>
</dbReference>
<dbReference type="GO" id="GO:0016301">
    <property type="term" value="F:kinase activity"/>
    <property type="evidence" value="ECO:0007669"/>
    <property type="project" value="UniProtKB-KW"/>
</dbReference>
<dbReference type="AlphaFoldDB" id="A0AAJ0BR61"/>
<dbReference type="PANTHER" id="PTHR21310">
    <property type="entry name" value="AMINOGLYCOSIDE PHOSPHOTRANSFERASE-RELATED-RELATED"/>
    <property type="match status" value="1"/>
</dbReference>
<protein>
    <submittedName>
        <fullName evidence="3">Kinase-like protein</fullName>
    </submittedName>
</protein>
<evidence type="ECO:0000313" key="3">
    <source>
        <dbReference type="EMBL" id="KAK1761614.1"/>
    </source>
</evidence>
<dbReference type="GeneID" id="85312609"/>
<comment type="caution">
    <text evidence="3">The sequence shown here is derived from an EMBL/GenBank/DDBJ whole genome shotgun (WGS) entry which is preliminary data.</text>
</comment>
<keyword evidence="4" id="KW-1185">Reference proteome</keyword>
<accession>A0AAJ0BR61</accession>
<dbReference type="InterPro" id="IPR051678">
    <property type="entry name" value="AGP_Transferase"/>
</dbReference>
<keyword evidence="3" id="KW-0418">Kinase</keyword>
<proteinExistence type="predicted"/>
<evidence type="ECO:0000313" key="4">
    <source>
        <dbReference type="Proteomes" id="UP001244011"/>
    </source>
</evidence>
<dbReference type="EMBL" id="MU839061">
    <property type="protein sequence ID" value="KAK1761614.1"/>
    <property type="molecule type" value="Genomic_DNA"/>
</dbReference>
<dbReference type="Pfam" id="PF01636">
    <property type="entry name" value="APH"/>
    <property type="match status" value="1"/>
</dbReference>
<organism evidence="3 4">
    <name type="scientific">Phialemonium atrogriseum</name>
    <dbReference type="NCBI Taxonomy" id="1093897"/>
    <lineage>
        <taxon>Eukaryota</taxon>
        <taxon>Fungi</taxon>
        <taxon>Dikarya</taxon>
        <taxon>Ascomycota</taxon>
        <taxon>Pezizomycotina</taxon>
        <taxon>Sordariomycetes</taxon>
        <taxon>Sordariomycetidae</taxon>
        <taxon>Cephalothecales</taxon>
        <taxon>Cephalothecaceae</taxon>
        <taxon>Phialemonium</taxon>
    </lineage>
</organism>
<name>A0AAJ0BR61_9PEZI</name>
<evidence type="ECO:0000259" key="2">
    <source>
        <dbReference type="Pfam" id="PF01636"/>
    </source>
</evidence>
<dbReference type="CDD" id="cd05120">
    <property type="entry name" value="APH_ChoK_like"/>
    <property type="match status" value="1"/>
</dbReference>
<dbReference type="SUPFAM" id="SSF56112">
    <property type="entry name" value="Protein kinase-like (PK-like)"/>
    <property type="match status" value="1"/>
</dbReference>
<dbReference type="InterPro" id="IPR011009">
    <property type="entry name" value="Kinase-like_dom_sf"/>
</dbReference>
<keyword evidence="3" id="KW-0808">Transferase</keyword>
<evidence type="ECO:0000256" key="1">
    <source>
        <dbReference type="SAM" id="MobiDB-lite"/>
    </source>
</evidence>